<dbReference type="Proteomes" id="UP001150904">
    <property type="component" value="Unassembled WGS sequence"/>
</dbReference>
<keyword evidence="5 8" id="KW-1133">Transmembrane helix</keyword>
<feature type="region of interest" description="Disordered" evidence="7">
    <location>
        <begin position="481"/>
        <end position="508"/>
    </location>
</feature>
<evidence type="ECO:0000256" key="7">
    <source>
        <dbReference type="SAM" id="MobiDB-lite"/>
    </source>
</evidence>
<accession>A0A9W9N9E8</accession>
<protein>
    <recommendedName>
        <fullName evidence="9">Amino acid permease/ SLC12A domain-containing protein</fullName>
    </recommendedName>
</protein>
<evidence type="ECO:0000313" key="11">
    <source>
        <dbReference type="Proteomes" id="UP001150904"/>
    </source>
</evidence>
<evidence type="ECO:0000256" key="2">
    <source>
        <dbReference type="ARBA" id="ARBA00022448"/>
    </source>
</evidence>
<feature type="transmembrane region" description="Helical" evidence="8">
    <location>
        <begin position="339"/>
        <end position="362"/>
    </location>
</feature>
<dbReference type="GO" id="GO:0016020">
    <property type="term" value="C:membrane"/>
    <property type="evidence" value="ECO:0007669"/>
    <property type="project" value="UniProtKB-SubCell"/>
</dbReference>
<keyword evidence="4" id="KW-0029">Amino-acid transport</keyword>
<feature type="transmembrane region" description="Helical" evidence="8">
    <location>
        <begin position="179"/>
        <end position="205"/>
    </location>
</feature>
<feature type="transmembrane region" description="Helical" evidence="8">
    <location>
        <begin position="444"/>
        <end position="463"/>
    </location>
</feature>
<comment type="caution">
    <text evidence="10">The sequence shown here is derived from an EMBL/GenBank/DDBJ whole genome shotgun (WGS) entry which is preliminary data.</text>
</comment>
<dbReference type="RefSeq" id="XP_058311523.1">
    <property type="nucleotide sequence ID" value="XM_058449179.1"/>
</dbReference>
<reference evidence="10" key="2">
    <citation type="journal article" date="2023" name="IMA Fungus">
        <title>Comparative genomic study of the Penicillium genus elucidates a diverse pangenome and 15 lateral gene transfer events.</title>
        <authorList>
            <person name="Petersen C."/>
            <person name="Sorensen T."/>
            <person name="Nielsen M.R."/>
            <person name="Sondergaard T.E."/>
            <person name="Sorensen J.L."/>
            <person name="Fitzpatrick D.A."/>
            <person name="Frisvad J.C."/>
            <person name="Nielsen K.L."/>
        </authorList>
    </citation>
    <scope>NUCLEOTIDE SEQUENCE</scope>
    <source>
        <strain evidence="10">IBT 15544</strain>
    </source>
</reference>
<dbReference type="InterPro" id="IPR050524">
    <property type="entry name" value="APC_YAT"/>
</dbReference>
<evidence type="ECO:0000256" key="1">
    <source>
        <dbReference type="ARBA" id="ARBA00004141"/>
    </source>
</evidence>
<keyword evidence="11" id="KW-1185">Reference proteome</keyword>
<evidence type="ECO:0000256" key="5">
    <source>
        <dbReference type="ARBA" id="ARBA00022989"/>
    </source>
</evidence>
<dbReference type="PANTHER" id="PTHR43341">
    <property type="entry name" value="AMINO ACID PERMEASE"/>
    <property type="match status" value="1"/>
</dbReference>
<evidence type="ECO:0000256" key="8">
    <source>
        <dbReference type="SAM" id="Phobius"/>
    </source>
</evidence>
<dbReference type="AlphaFoldDB" id="A0A9W9N9E8"/>
<dbReference type="GeneID" id="83176480"/>
<dbReference type="PANTHER" id="PTHR43341:SF34">
    <property type="entry name" value="TRANSPORTER, PUTATIVE (EUROFUNG)-RELATED"/>
    <property type="match status" value="1"/>
</dbReference>
<dbReference type="OrthoDB" id="4448636at2759"/>
<evidence type="ECO:0000256" key="6">
    <source>
        <dbReference type="ARBA" id="ARBA00023136"/>
    </source>
</evidence>
<feature type="transmembrane region" description="Helical" evidence="8">
    <location>
        <begin position="413"/>
        <end position="432"/>
    </location>
</feature>
<dbReference type="InterPro" id="IPR004840">
    <property type="entry name" value="Amino_acid_permease_CS"/>
</dbReference>
<evidence type="ECO:0000259" key="9">
    <source>
        <dbReference type="Pfam" id="PF00324"/>
    </source>
</evidence>
<evidence type="ECO:0000256" key="3">
    <source>
        <dbReference type="ARBA" id="ARBA00022692"/>
    </source>
</evidence>
<name>A0A9W9N9E8_9EURO</name>
<dbReference type="EMBL" id="JAPQKR010000005">
    <property type="protein sequence ID" value="KAJ5215710.1"/>
    <property type="molecule type" value="Genomic_DNA"/>
</dbReference>
<reference evidence="10" key="1">
    <citation type="submission" date="2022-12" db="EMBL/GenBank/DDBJ databases">
        <authorList>
            <person name="Petersen C."/>
        </authorList>
    </citation>
    <scope>NUCLEOTIDE SEQUENCE</scope>
    <source>
        <strain evidence="10">IBT 15544</strain>
    </source>
</reference>
<organism evidence="10 11">
    <name type="scientific">Penicillium cinerascens</name>
    <dbReference type="NCBI Taxonomy" id="70096"/>
    <lineage>
        <taxon>Eukaryota</taxon>
        <taxon>Fungi</taxon>
        <taxon>Dikarya</taxon>
        <taxon>Ascomycota</taxon>
        <taxon>Pezizomycotina</taxon>
        <taxon>Eurotiomycetes</taxon>
        <taxon>Eurotiomycetidae</taxon>
        <taxon>Eurotiales</taxon>
        <taxon>Aspergillaceae</taxon>
        <taxon>Penicillium</taxon>
    </lineage>
</organism>
<dbReference type="Pfam" id="PF00324">
    <property type="entry name" value="AA_permease"/>
    <property type="match status" value="1"/>
</dbReference>
<comment type="subcellular location">
    <subcellularLocation>
        <location evidence="1">Membrane</location>
        <topology evidence="1">Multi-pass membrane protein</topology>
    </subcellularLocation>
</comment>
<feature type="transmembrane region" description="Helical" evidence="8">
    <location>
        <begin position="368"/>
        <end position="393"/>
    </location>
</feature>
<gene>
    <name evidence="10" type="ORF">N7498_002117</name>
</gene>
<feature type="transmembrane region" description="Helical" evidence="8">
    <location>
        <begin position="63"/>
        <end position="81"/>
    </location>
</feature>
<feature type="transmembrane region" description="Helical" evidence="8">
    <location>
        <begin position="101"/>
        <end position="121"/>
    </location>
</feature>
<dbReference type="Gene3D" id="1.20.1740.10">
    <property type="entry name" value="Amino acid/polyamine transporter I"/>
    <property type="match status" value="1"/>
</dbReference>
<dbReference type="PROSITE" id="PS00218">
    <property type="entry name" value="AMINO_ACID_PERMEASE_1"/>
    <property type="match status" value="1"/>
</dbReference>
<keyword evidence="6 8" id="KW-0472">Membrane</keyword>
<feature type="compositionally biased region" description="Basic and acidic residues" evidence="7">
    <location>
        <begin position="481"/>
        <end position="503"/>
    </location>
</feature>
<sequence>MAVGPTFGTGVFIGAGQALAIGGPASLLISYIFLSLLTYFMATTAAEVATYTPSQHGTLVTNVFRYMTPSMGVAAGFLRWYTLAMFVPYEITTAMVNLGLWNPGATVAIRLSIITAIVLGFNYLPERFFRRSEQLFTKIKIGTTICLLVLSLSIGIGGATGHDKWGFQYWTKPGAMHEYLVKGAMGKCLGLLQCLLTSSVAFTLAPEMIVHRAESPQAPSESEVTENLNPDIQSGLPQQVAVDVATTVFPYILSSLAMGVMAPYDDPLLTNNGAGAGLSPFVIGLNTAKVHIVPVMATISILLSSVASGRSFLFLASHTLVAMSELGHGPKIFQARNKYGVRFVAVTASALPALLAFISVAISSSTVANYFVLFITSSGFASWLISGAVYVYYRRHIRLRGITSVYRFGIQPFGTYFGLAASAALIMANGMTGALPDPRPGTKGGRLVAAYITFPMFAFVYLSHRFQDLIPYRTHEREEYLRESDPDHLTARYPSRQDQENRRGSSNNASALEMDQVWSLAVEA</sequence>
<evidence type="ECO:0000256" key="4">
    <source>
        <dbReference type="ARBA" id="ARBA00022970"/>
    </source>
</evidence>
<keyword evidence="2" id="KW-0813">Transport</keyword>
<proteinExistence type="predicted"/>
<dbReference type="GO" id="GO:0015171">
    <property type="term" value="F:amino acid transmembrane transporter activity"/>
    <property type="evidence" value="ECO:0007669"/>
    <property type="project" value="TreeGrafter"/>
</dbReference>
<dbReference type="PIRSF" id="PIRSF006060">
    <property type="entry name" value="AA_transporter"/>
    <property type="match status" value="1"/>
</dbReference>
<evidence type="ECO:0000313" key="10">
    <source>
        <dbReference type="EMBL" id="KAJ5215710.1"/>
    </source>
</evidence>
<keyword evidence="3 8" id="KW-0812">Transmembrane</keyword>
<feature type="transmembrane region" description="Helical" evidence="8">
    <location>
        <begin position="28"/>
        <end position="51"/>
    </location>
</feature>
<dbReference type="InterPro" id="IPR004841">
    <property type="entry name" value="AA-permease/SLC12A_dom"/>
</dbReference>
<feature type="transmembrane region" description="Helical" evidence="8">
    <location>
        <begin position="141"/>
        <end position="159"/>
    </location>
</feature>
<feature type="domain" description="Amino acid permease/ SLC12A" evidence="9">
    <location>
        <begin position="1"/>
        <end position="466"/>
    </location>
</feature>